<evidence type="ECO:0000256" key="1">
    <source>
        <dbReference type="SAM" id="Phobius"/>
    </source>
</evidence>
<accession>A0A1Y1IS92</accession>
<gene>
    <name evidence="2" type="ORF">KFL_008210040</name>
</gene>
<keyword evidence="1" id="KW-0812">Transmembrane</keyword>
<organism evidence="2 3">
    <name type="scientific">Klebsormidium nitens</name>
    <name type="common">Green alga</name>
    <name type="synonym">Ulothrix nitens</name>
    <dbReference type="NCBI Taxonomy" id="105231"/>
    <lineage>
        <taxon>Eukaryota</taxon>
        <taxon>Viridiplantae</taxon>
        <taxon>Streptophyta</taxon>
        <taxon>Klebsormidiophyceae</taxon>
        <taxon>Klebsormidiales</taxon>
        <taxon>Klebsormidiaceae</taxon>
        <taxon>Klebsormidium</taxon>
    </lineage>
</organism>
<dbReference type="AlphaFoldDB" id="A0A1Y1IS92"/>
<evidence type="ECO:0000313" key="2">
    <source>
        <dbReference type="EMBL" id="GAQ91626.1"/>
    </source>
</evidence>
<sequence>MVFEFTPSGETVCWDAKFLLIRMETRRISEGVDFFRHPIHNCKVDDLSAELVHLVAERSGKEQKVAMRKMLKHVLKAAAANVAFFIGASSYVVWRHDFIQALENLGGGPDSAYFGGLGVGMSIGVVALAAAQSYGPPIAREHNECEDPESVGEELYTVGILKYKTASKAARPKVPTGLYLLFFNMGGRCITWQFLARRRKRSDVILGLDNKPKNWMDCKEFAWRPEDSKEIPRDIFE</sequence>
<dbReference type="EMBL" id="DF237770">
    <property type="protein sequence ID" value="GAQ91626.1"/>
    <property type="molecule type" value="Genomic_DNA"/>
</dbReference>
<feature type="transmembrane region" description="Helical" evidence="1">
    <location>
        <begin position="74"/>
        <end position="93"/>
    </location>
</feature>
<keyword evidence="1" id="KW-1133">Transmembrane helix</keyword>
<evidence type="ECO:0000313" key="3">
    <source>
        <dbReference type="Proteomes" id="UP000054558"/>
    </source>
</evidence>
<keyword evidence="1" id="KW-0472">Membrane</keyword>
<dbReference type="Proteomes" id="UP000054558">
    <property type="component" value="Unassembled WGS sequence"/>
</dbReference>
<feature type="transmembrane region" description="Helical" evidence="1">
    <location>
        <begin position="113"/>
        <end position="131"/>
    </location>
</feature>
<proteinExistence type="predicted"/>
<reference evidence="2 3" key="1">
    <citation type="journal article" date="2014" name="Nat. Commun.">
        <title>Klebsormidium flaccidum genome reveals primary factors for plant terrestrial adaptation.</title>
        <authorList>
            <person name="Hori K."/>
            <person name="Maruyama F."/>
            <person name="Fujisawa T."/>
            <person name="Togashi T."/>
            <person name="Yamamoto N."/>
            <person name="Seo M."/>
            <person name="Sato S."/>
            <person name="Yamada T."/>
            <person name="Mori H."/>
            <person name="Tajima N."/>
            <person name="Moriyama T."/>
            <person name="Ikeuchi M."/>
            <person name="Watanabe M."/>
            <person name="Wada H."/>
            <person name="Kobayashi K."/>
            <person name="Saito M."/>
            <person name="Masuda T."/>
            <person name="Sasaki-Sekimoto Y."/>
            <person name="Mashiguchi K."/>
            <person name="Awai K."/>
            <person name="Shimojima M."/>
            <person name="Masuda S."/>
            <person name="Iwai M."/>
            <person name="Nobusawa T."/>
            <person name="Narise T."/>
            <person name="Kondo S."/>
            <person name="Saito H."/>
            <person name="Sato R."/>
            <person name="Murakawa M."/>
            <person name="Ihara Y."/>
            <person name="Oshima-Yamada Y."/>
            <person name="Ohtaka K."/>
            <person name="Satoh M."/>
            <person name="Sonobe K."/>
            <person name="Ishii M."/>
            <person name="Ohtani R."/>
            <person name="Kanamori-Sato M."/>
            <person name="Honoki R."/>
            <person name="Miyazaki D."/>
            <person name="Mochizuki H."/>
            <person name="Umetsu J."/>
            <person name="Higashi K."/>
            <person name="Shibata D."/>
            <person name="Kamiya Y."/>
            <person name="Sato N."/>
            <person name="Nakamura Y."/>
            <person name="Tabata S."/>
            <person name="Ida S."/>
            <person name="Kurokawa K."/>
            <person name="Ohta H."/>
        </authorList>
    </citation>
    <scope>NUCLEOTIDE SEQUENCE [LARGE SCALE GENOMIC DNA]</scope>
    <source>
        <strain evidence="2 3">NIES-2285</strain>
    </source>
</reference>
<name>A0A1Y1IS92_KLENI</name>
<protein>
    <submittedName>
        <fullName evidence="2">Uncharacterized protein</fullName>
    </submittedName>
</protein>
<keyword evidence="3" id="KW-1185">Reference proteome</keyword>